<feature type="transmembrane region" description="Helical" evidence="1">
    <location>
        <begin position="63"/>
        <end position="80"/>
    </location>
</feature>
<evidence type="ECO:0000313" key="3">
    <source>
        <dbReference type="Proteomes" id="UP000078090"/>
    </source>
</evidence>
<keyword evidence="1" id="KW-0812">Transmembrane</keyword>
<protein>
    <submittedName>
        <fullName evidence="2">Uncharacterized protein</fullName>
    </submittedName>
</protein>
<dbReference type="AlphaFoldDB" id="A0A177MDV5"/>
<sequence>MRTIDFEHIFKSLGDIMNTLRAWFSALSTKHRIEYAVSLLWIIIVPFFAVPYGGEAGGQLEHFLWWGAFPMLLYWGRRFWVRKWF</sequence>
<evidence type="ECO:0000256" key="1">
    <source>
        <dbReference type="SAM" id="Phobius"/>
    </source>
</evidence>
<evidence type="ECO:0000313" key="2">
    <source>
        <dbReference type="EMBL" id="OAI03160.1"/>
    </source>
</evidence>
<name>A0A177MDV5_METMH</name>
<keyword evidence="1" id="KW-0472">Membrane</keyword>
<organism evidence="2 3">
    <name type="scientific">Methylomonas methanica</name>
    <dbReference type="NCBI Taxonomy" id="421"/>
    <lineage>
        <taxon>Bacteria</taxon>
        <taxon>Pseudomonadati</taxon>
        <taxon>Pseudomonadota</taxon>
        <taxon>Gammaproteobacteria</taxon>
        <taxon>Methylococcales</taxon>
        <taxon>Methylococcaceae</taxon>
        <taxon>Methylomonas</taxon>
    </lineage>
</organism>
<comment type="caution">
    <text evidence="2">The sequence shown here is derived from an EMBL/GenBank/DDBJ whole genome shotgun (WGS) entry which is preliminary data.</text>
</comment>
<accession>A0A177MDV5</accession>
<reference evidence="2 3" key="1">
    <citation type="submission" date="2016-03" db="EMBL/GenBank/DDBJ databases">
        <authorList>
            <person name="Ploux O."/>
        </authorList>
    </citation>
    <scope>NUCLEOTIDE SEQUENCE [LARGE SCALE GENOMIC DNA]</scope>
    <source>
        <strain evidence="2 3">R-45363</strain>
    </source>
</reference>
<dbReference type="EMBL" id="LUUG01000080">
    <property type="protein sequence ID" value="OAI03160.1"/>
    <property type="molecule type" value="Genomic_DNA"/>
</dbReference>
<proteinExistence type="predicted"/>
<gene>
    <name evidence="2" type="ORF">A1332_16185</name>
</gene>
<dbReference type="Proteomes" id="UP000078090">
    <property type="component" value="Unassembled WGS sequence"/>
</dbReference>
<keyword evidence="1" id="KW-1133">Transmembrane helix</keyword>
<feature type="transmembrane region" description="Helical" evidence="1">
    <location>
        <begin position="33"/>
        <end position="51"/>
    </location>
</feature>